<feature type="region of interest" description="Disordered" evidence="1">
    <location>
        <begin position="1"/>
        <end position="110"/>
    </location>
</feature>
<proteinExistence type="predicted"/>
<reference evidence="2" key="1">
    <citation type="submission" date="2024-06" db="UniProtKB">
        <authorList>
            <consortium name="Ensembl"/>
        </authorList>
    </citation>
    <scope>IDENTIFICATION</scope>
</reference>
<evidence type="ECO:0000313" key="2">
    <source>
        <dbReference type="Ensembl" id="ENSMPUP00000006543.1"/>
    </source>
</evidence>
<protein>
    <submittedName>
        <fullName evidence="2">Uncharacterized protein</fullName>
    </submittedName>
</protein>
<dbReference type="EMBL" id="AEYP01003972">
    <property type="status" value="NOT_ANNOTATED_CDS"/>
    <property type="molecule type" value="Genomic_DNA"/>
</dbReference>
<dbReference type="EMBL" id="AEYP01003973">
    <property type="status" value="NOT_ANNOTATED_CDS"/>
    <property type="molecule type" value="Genomic_DNA"/>
</dbReference>
<dbReference type="EMBL" id="AEYP01003974">
    <property type="status" value="NOT_ANNOTATED_CDS"/>
    <property type="molecule type" value="Genomic_DNA"/>
</dbReference>
<dbReference type="AlphaFoldDB" id="M3Y5E2"/>
<name>M3Y5E2_MUSPF</name>
<feature type="compositionally biased region" description="Low complexity" evidence="1">
    <location>
        <begin position="9"/>
        <end position="28"/>
    </location>
</feature>
<dbReference type="EMBL" id="AEYP01003975">
    <property type="status" value="NOT_ANNOTATED_CDS"/>
    <property type="molecule type" value="Genomic_DNA"/>
</dbReference>
<organism evidence="2">
    <name type="scientific">Mustela putorius furo</name>
    <name type="common">European domestic ferret</name>
    <name type="synonym">Mustela furo</name>
    <dbReference type="NCBI Taxonomy" id="9669"/>
    <lineage>
        <taxon>Eukaryota</taxon>
        <taxon>Metazoa</taxon>
        <taxon>Chordata</taxon>
        <taxon>Craniata</taxon>
        <taxon>Vertebrata</taxon>
        <taxon>Euteleostomi</taxon>
        <taxon>Mammalia</taxon>
        <taxon>Eutheria</taxon>
        <taxon>Laurasiatheria</taxon>
        <taxon>Carnivora</taxon>
        <taxon>Caniformia</taxon>
        <taxon>Musteloidea</taxon>
        <taxon>Mustelidae</taxon>
        <taxon>Mustelinae</taxon>
        <taxon>Mustela</taxon>
    </lineage>
</organism>
<accession>M3Y5E2</accession>
<dbReference type="HOGENOM" id="CLU_1280313_0_0_1"/>
<dbReference type="InParanoid" id="M3Y5E2"/>
<sequence>ASRPDLNLSAPAVATAAAASRSSPAGPSHQIGTDPVAAPPVAPRSHSRRAAPLLVAPDPAAAAATTWGGGEGREEEWIRSGSRRRKEKEEEPLELEPPLPEPPFGTRGGSPSMPLSLSYCQYHRAAESMAHAQPNLLASSARLRRPLTGGFKREARPHWPASAFTPMPAGRNKFFMVTTNDRSPVAENLEDEKYFLTFINHVNILMYFPPVFFFFL</sequence>
<dbReference type="EMBL" id="AEYP01003971">
    <property type="status" value="NOT_ANNOTATED_CDS"/>
    <property type="molecule type" value="Genomic_DNA"/>
</dbReference>
<dbReference type="Ensembl" id="ENSMPUT00000006655.1">
    <property type="protein sequence ID" value="ENSMPUP00000006543.1"/>
    <property type="gene ID" value="ENSMPUG00000006598.1"/>
</dbReference>
<evidence type="ECO:0000256" key="1">
    <source>
        <dbReference type="SAM" id="MobiDB-lite"/>
    </source>
</evidence>